<accession>A0A0C9WWN3</accession>
<evidence type="ECO:0000256" key="1">
    <source>
        <dbReference type="SAM" id="MobiDB-lite"/>
    </source>
</evidence>
<protein>
    <submittedName>
        <fullName evidence="2">Uncharacterized protein</fullName>
    </submittedName>
</protein>
<organism evidence="2 3">
    <name type="scientific">Laccaria amethystina LaAM-08-1</name>
    <dbReference type="NCBI Taxonomy" id="1095629"/>
    <lineage>
        <taxon>Eukaryota</taxon>
        <taxon>Fungi</taxon>
        <taxon>Dikarya</taxon>
        <taxon>Basidiomycota</taxon>
        <taxon>Agaricomycotina</taxon>
        <taxon>Agaricomycetes</taxon>
        <taxon>Agaricomycetidae</taxon>
        <taxon>Agaricales</taxon>
        <taxon>Agaricineae</taxon>
        <taxon>Hydnangiaceae</taxon>
        <taxon>Laccaria</taxon>
    </lineage>
</organism>
<evidence type="ECO:0000313" key="3">
    <source>
        <dbReference type="Proteomes" id="UP000054477"/>
    </source>
</evidence>
<evidence type="ECO:0000313" key="2">
    <source>
        <dbReference type="EMBL" id="KIJ93248.1"/>
    </source>
</evidence>
<gene>
    <name evidence="2" type="ORF">K443DRAFT_13012</name>
</gene>
<reference evidence="2 3" key="1">
    <citation type="submission" date="2014-04" db="EMBL/GenBank/DDBJ databases">
        <authorList>
            <consortium name="DOE Joint Genome Institute"/>
            <person name="Kuo A."/>
            <person name="Kohler A."/>
            <person name="Nagy L.G."/>
            <person name="Floudas D."/>
            <person name="Copeland A."/>
            <person name="Barry K.W."/>
            <person name="Cichocki N."/>
            <person name="Veneault-Fourrey C."/>
            <person name="LaButti K."/>
            <person name="Lindquist E.A."/>
            <person name="Lipzen A."/>
            <person name="Lundell T."/>
            <person name="Morin E."/>
            <person name="Murat C."/>
            <person name="Sun H."/>
            <person name="Tunlid A."/>
            <person name="Henrissat B."/>
            <person name="Grigoriev I.V."/>
            <person name="Hibbett D.S."/>
            <person name="Martin F."/>
            <person name="Nordberg H.P."/>
            <person name="Cantor M.N."/>
            <person name="Hua S.X."/>
        </authorList>
    </citation>
    <scope>NUCLEOTIDE SEQUENCE [LARGE SCALE GENOMIC DNA]</scope>
    <source>
        <strain evidence="2 3">LaAM-08-1</strain>
    </source>
</reference>
<feature type="region of interest" description="Disordered" evidence="1">
    <location>
        <begin position="90"/>
        <end position="122"/>
    </location>
</feature>
<dbReference type="HOGENOM" id="CLU_2027102_0_0_1"/>
<dbReference type="EMBL" id="KN838856">
    <property type="protein sequence ID" value="KIJ93248.1"/>
    <property type="molecule type" value="Genomic_DNA"/>
</dbReference>
<dbReference type="Proteomes" id="UP000054477">
    <property type="component" value="Unassembled WGS sequence"/>
</dbReference>
<proteinExistence type="predicted"/>
<name>A0A0C9WWN3_9AGAR</name>
<sequence>MDDEGSQVSFLRTIMDRSSLSHRLSLSIGVHHMSLWENHSNFKTTTYALPLFDKTVICVLPARDLSVTSDGEGNGPVRRIARGGRGSGLLEGGWVEGDEVEEPGAWPWNGEGDRGDDQRDGQ</sequence>
<reference evidence="3" key="2">
    <citation type="submission" date="2015-01" db="EMBL/GenBank/DDBJ databases">
        <title>Evolutionary Origins and Diversification of the Mycorrhizal Mutualists.</title>
        <authorList>
            <consortium name="DOE Joint Genome Institute"/>
            <consortium name="Mycorrhizal Genomics Consortium"/>
            <person name="Kohler A."/>
            <person name="Kuo A."/>
            <person name="Nagy L.G."/>
            <person name="Floudas D."/>
            <person name="Copeland A."/>
            <person name="Barry K.W."/>
            <person name="Cichocki N."/>
            <person name="Veneault-Fourrey C."/>
            <person name="LaButti K."/>
            <person name="Lindquist E.A."/>
            <person name="Lipzen A."/>
            <person name="Lundell T."/>
            <person name="Morin E."/>
            <person name="Murat C."/>
            <person name="Riley R."/>
            <person name="Ohm R."/>
            <person name="Sun H."/>
            <person name="Tunlid A."/>
            <person name="Henrissat B."/>
            <person name="Grigoriev I.V."/>
            <person name="Hibbett D.S."/>
            <person name="Martin F."/>
        </authorList>
    </citation>
    <scope>NUCLEOTIDE SEQUENCE [LARGE SCALE GENOMIC DNA]</scope>
    <source>
        <strain evidence="3">LaAM-08-1</strain>
    </source>
</reference>
<dbReference type="AlphaFoldDB" id="A0A0C9WWN3"/>
<keyword evidence="3" id="KW-1185">Reference proteome</keyword>
<feature type="compositionally biased region" description="Basic and acidic residues" evidence="1">
    <location>
        <begin position="111"/>
        <end position="122"/>
    </location>
</feature>